<keyword evidence="2" id="KW-1185">Reference proteome</keyword>
<dbReference type="PIRSF" id="PIRSF028291">
    <property type="entry name" value="UCP028291"/>
    <property type="match status" value="1"/>
</dbReference>
<dbReference type="PATRIC" id="fig|1096930.3.peg.2627"/>
<proteinExistence type="predicted"/>
<evidence type="ECO:0000313" key="1">
    <source>
        <dbReference type="EMBL" id="EQB13891.1"/>
    </source>
</evidence>
<name>T0HC39_9SPHN</name>
<comment type="caution">
    <text evidence="1">The sequence shown here is derived from an EMBL/GenBank/DDBJ whole genome shotgun (WGS) entry which is preliminary data.</text>
</comment>
<protein>
    <recommendedName>
        <fullName evidence="3">2,4-dihydroxyhept-2-ene-1,7-dioic acid aldolase</fullName>
    </recommendedName>
</protein>
<evidence type="ECO:0000313" key="2">
    <source>
        <dbReference type="Proteomes" id="UP000015527"/>
    </source>
</evidence>
<dbReference type="EMBL" id="ATHL01000083">
    <property type="protein sequence ID" value="EQB13891.1"/>
    <property type="molecule type" value="Genomic_DNA"/>
</dbReference>
<sequence length="97" mass="10711">MNVIATHVATDNGGKYVRQLCKHWSHKLQTQVEGDIGTVTFPTAVATMAADGEGIAISITGADRADLERLAQVVATHIDRFAFREAPLAYDWQWQEQ</sequence>
<dbReference type="RefSeq" id="WP_021234468.1">
    <property type="nucleotide sequence ID" value="NZ_ATHL01000083.1"/>
</dbReference>
<dbReference type="Pfam" id="PF09981">
    <property type="entry name" value="DUF2218"/>
    <property type="match status" value="1"/>
</dbReference>
<organism evidence="1 2">
    <name type="scientific">Novosphingobium lindaniclasticum LE124</name>
    <dbReference type="NCBI Taxonomy" id="1096930"/>
    <lineage>
        <taxon>Bacteria</taxon>
        <taxon>Pseudomonadati</taxon>
        <taxon>Pseudomonadota</taxon>
        <taxon>Alphaproteobacteria</taxon>
        <taxon>Sphingomonadales</taxon>
        <taxon>Sphingomonadaceae</taxon>
        <taxon>Novosphingobium</taxon>
    </lineage>
</organism>
<dbReference type="OrthoDB" id="9806511at2"/>
<dbReference type="Proteomes" id="UP000015527">
    <property type="component" value="Unassembled WGS sequence"/>
</dbReference>
<accession>T0HC39</accession>
<dbReference type="AlphaFoldDB" id="T0HC39"/>
<evidence type="ECO:0008006" key="3">
    <source>
        <dbReference type="Google" id="ProtNLM"/>
    </source>
</evidence>
<dbReference type="Gene3D" id="3.30.310.50">
    <property type="entry name" value="Alpha-D-phosphohexomutase, C-terminal domain"/>
    <property type="match status" value="1"/>
</dbReference>
<dbReference type="eggNOG" id="COG3553">
    <property type="taxonomic scope" value="Bacteria"/>
</dbReference>
<gene>
    <name evidence="1" type="ORF">L284_13180</name>
</gene>
<reference evidence="1 2" key="1">
    <citation type="journal article" date="2013" name="Genome Announc.">
        <title>Genome Sequence of Novosphingobium lindaniclasticum LE124T, Isolated from a Hexachlorocyclohexane Dumpsite.</title>
        <authorList>
            <person name="Saxena A."/>
            <person name="Nayyar N."/>
            <person name="Sangwan N."/>
            <person name="Kumari R."/>
            <person name="Khurana J.P."/>
            <person name="Lal R."/>
        </authorList>
    </citation>
    <scope>NUCLEOTIDE SEQUENCE [LARGE SCALE GENOMIC DNA]</scope>
    <source>
        <strain evidence="1 2">LE124</strain>
    </source>
</reference>
<dbReference type="InterPro" id="IPR014543">
    <property type="entry name" value="UCP028291"/>
</dbReference>